<dbReference type="GO" id="GO:0006281">
    <property type="term" value="P:DNA repair"/>
    <property type="evidence" value="ECO:0007669"/>
    <property type="project" value="UniProtKB-KW"/>
</dbReference>
<dbReference type="Pfam" id="PF03167">
    <property type="entry name" value="UDG"/>
    <property type="match status" value="1"/>
</dbReference>
<keyword evidence="8" id="KW-0378">Hydrolase</keyword>
<evidence type="ECO:0000313" key="14">
    <source>
        <dbReference type="Proteomes" id="UP000001052"/>
    </source>
</evidence>
<gene>
    <name evidence="13" type="ordered locus">Dret_1195</name>
</gene>
<sequence>MDSRLERLRDQITACRRCDLAETRTNALPGAGNIHARLMIVAQAPGDQEDREGRHFIGPSGRVFDRLLDQAGVARAELFLTNLLKCRLPKNRRPKQREIIACLPFLEQEIDIVEADILVPLGFYATRAVLDLNVLPFPQAKAESPESFGRVQWNGRKKVFPLPHPAALLYNPAFEEAAQEQYATLKTLTTPCKWYRLCPMRRFVEQGRLEQAWIELYCTGDWSRCVRFHQEEQGIAHPDWMLPDGSLDAELREISIAG</sequence>
<dbReference type="GO" id="GO:0046872">
    <property type="term" value="F:metal ion binding"/>
    <property type="evidence" value="ECO:0007669"/>
    <property type="project" value="UniProtKB-KW"/>
</dbReference>
<dbReference type="NCBIfam" id="TIGR00758">
    <property type="entry name" value="UDG_fam4"/>
    <property type="match status" value="1"/>
</dbReference>
<dbReference type="InterPro" id="IPR036895">
    <property type="entry name" value="Uracil-DNA_glycosylase-like_sf"/>
</dbReference>
<dbReference type="GO" id="GO:0051539">
    <property type="term" value="F:4 iron, 4 sulfur cluster binding"/>
    <property type="evidence" value="ECO:0007669"/>
    <property type="project" value="UniProtKB-KW"/>
</dbReference>
<evidence type="ECO:0000256" key="7">
    <source>
        <dbReference type="ARBA" id="ARBA00022763"/>
    </source>
</evidence>
<dbReference type="Gene3D" id="3.40.470.10">
    <property type="entry name" value="Uracil-DNA glycosylase-like domain"/>
    <property type="match status" value="1"/>
</dbReference>
<dbReference type="SUPFAM" id="SSF52141">
    <property type="entry name" value="Uracil-DNA glycosylase-like"/>
    <property type="match status" value="1"/>
</dbReference>
<evidence type="ECO:0000256" key="4">
    <source>
        <dbReference type="ARBA" id="ARBA00019403"/>
    </source>
</evidence>
<feature type="domain" description="Uracil-DNA glycosylase-like" evidence="12">
    <location>
        <begin position="29"/>
        <end position="183"/>
    </location>
</feature>
<keyword evidence="14" id="KW-1185">Reference proteome</keyword>
<keyword evidence="6" id="KW-0479">Metal-binding</keyword>
<dbReference type="GO" id="GO:0004844">
    <property type="term" value="F:uracil DNA N-glycosylase activity"/>
    <property type="evidence" value="ECO:0007669"/>
    <property type="project" value="UniProtKB-EC"/>
</dbReference>
<dbReference type="OrthoDB" id="5290748at2"/>
<protein>
    <recommendedName>
        <fullName evidence="4">Type-4 uracil-DNA glycosylase</fullName>
        <ecNumber evidence="3">3.2.2.27</ecNumber>
    </recommendedName>
</protein>
<evidence type="ECO:0000259" key="12">
    <source>
        <dbReference type="SMART" id="SM00986"/>
    </source>
</evidence>
<dbReference type="InterPro" id="IPR051536">
    <property type="entry name" value="UDG_Type-4/5"/>
</dbReference>
<keyword evidence="7" id="KW-0227">DNA damage</keyword>
<reference evidence="14" key="1">
    <citation type="submission" date="2009-09" db="EMBL/GenBank/DDBJ databases">
        <title>The complete chromosome of Desulfohalobium retbaense DSM 5692.</title>
        <authorList>
            <consortium name="US DOE Joint Genome Institute (JGI-PGF)"/>
            <person name="Lucas S."/>
            <person name="Copeland A."/>
            <person name="Lapidus A."/>
            <person name="Glavina del Rio T."/>
            <person name="Dalin E."/>
            <person name="Tice H."/>
            <person name="Bruce D."/>
            <person name="Goodwin L."/>
            <person name="Pitluck S."/>
            <person name="Kyrpides N."/>
            <person name="Mavromatis K."/>
            <person name="Ivanova N."/>
            <person name="Mikhailova N."/>
            <person name="Munk A.C."/>
            <person name="Brettin T."/>
            <person name="Detter J.C."/>
            <person name="Han C."/>
            <person name="Tapia R."/>
            <person name="Larimer F."/>
            <person name="Land M."/>
            <person name="Hauser L."/>
            <person name="Markowitz V."/>
            <person name="Cheng J.-F."/>
            <person name="Hugenholtz P."/>
            <person name="Woyke T."/>
            <person name="Wu D."/>
            <person name="Spring S."/>
            <person name="Klenk H.-P."/>
            <person name="Eisen J.A."/>
        </authorList>
    </citation>
    <scope>NUCLEOTIDE SEQUENCE [LARGE SCALE GENOMIC DNA]</scope>
    <source>
        <strain evidence="14">DSM 5692</strain>
    </source>
</reference>
<evidence type="ECO:0000256" key="2">
    <source>
        <dbReference type="ARBA" id="ARBA00006521"/>
    </source>
</evidence>
<dbReference type="SMART" id="SM00986">
    <property type="entry name" value="UDG"/>
    <property type="match status" value="1"/>
</dbReference>
<dbReference type="EC" id="3.2.2.27" evidence="3"/>
<proteinExistence type="inferred from homology"/>
<dbReference type="PANTHER" id="PTHR33693:SF1">
    <property type="entry name" value="TYPE-4 URACIL-DNA GLYCOSYLASE"/>
    <property type="match status" value="1"/>
</dbReference>
<evidence type="ECO:0000256" key="5">
    <source>
        <dbReference type="ARBA" id="ARBA00022485"/>
    </source>
</evidence>
<evidence type="ECO:0000256" key="3">
    <source>
        <dbReference type="ARBA" id="ARBA00012030"/>
    </source>
</evidence>
<dbReference type="KEGG" id="drt:Dret_1195"/>
<comment type="similarity">
    <text evidence="2">Belongs to the uracil-DNA glycosylase (UDG) superfamily. Type 4 (UDGa) family.</text>
</comment>
<dbReference type="PANTHER" id="PTHR33693">
    <property type="entry name" value="TYPE-5 URACIL-DNA GLYCOSYLASE"/>
    <property type="match status" value="1"/>
</dbReference>
<dbReference type="CDD" id="cd10030">
    <property type="entry name" value="UDG-F4_TTUDGA_SPO1dp_like"/>
    <property type="match status" value="1"/>
</dbReference>
<evidence type="ECO:0000313" key="13">
    <source>
        <dbReference type="EMBL" id="ACV68483.1"/>
    </source>
</evidence>
<dbReference type="EMBL" id="CP001734">
    <property type="protein sequence ID" value="ACV68483.1"/>
    <property type="molecule type" value="Genomic_DNA"/>
</dbReference>
<keyword evidence="5" id="KW-0004">4Fe-4S</keyword>
<dbReference type="STRING" id="485915.Dret_1195"/>
<comment type="catalytic activity">
    <reaction evidence="1">
        <text>Hydrolyzes single-stranded DNA or mismatched double-stranded DNA and polynucleotides, releasing free uracil.</text>
        <dbReference type="EC" id="3.2.2.27"/>
    </reaction>
</comment>
<keyword evidence="9" id="KW-0408">Iron</keyword>
<dbReference type="SMART" id="SM00987">
    <property type="entry name" value="UreE_C"/>
    <property type="match status" value="1"/>
</dbReference>
<evidence type="ECO:0000256" key="9">
    <source>
        <dbReference type="ARBA" id="ARBA00023004"/>
    </source>
</evidence>
<accession>C8X1R1</accession>
<dbReference type="InterPro" id="IPR005273">
    <property type="entry name" value="Ura-DNA_glyco_family4"/>
</dbReference>
<evidence type="ECO:0000256" key="1">
    <source>
        <dbReference type="ARBA" id="ARBA00001400"/>
    </source>
</evidence>
<keyword evidence="11" id="KW-0234">DNA repair</keyword>
<evidence type="ECO:0000256" key="8">
    <source>
        <dbReference type="ARBA" id="ARBA00022801"/>
    </source>
</evidence>
<dbReference type="Proteomes" id="UP000001052">
    <property type="component" value="Chromosome"/>
</dbReference>
<evidence type="ECO:0000256" key="11">
    <source>
        <dbReference type="ARBA" id="ARBA00023204"/>
    </source>
</evidence>
<dbReference type="HOGENOM" id="CLU_044815_1_3_7"/>
<dbReference type="InterPro" id="IPR005122">
    <property type="entry name" value="Uracil-DNA_glycosylase-like"/>
</dbReference>
<reference evidence="13 14" key="2">
    <citation type="journal article" date="2010" name="Stand. Genomic Sci.">
        <title>Complete genome sequence of Desulfohalobium retbaense type strain (HR(100)).</title>
        <authorList>
            <person name="Spring S."/>
            <person name="Nolan M."/>
            <person name="Lapidus A."/>
            <person name="Glavina Del Rio T."/>
            <person name="Copeland A."/>
            <person name="Tice H."/>
            <person name="Cheng J.F."/>
            <person name="Lucas S."/>
            <person name="Land M."/>
            <person name="Chen F."/>
            <person name="Bruce D."/>
            <person name="Goodwin L."/>
            <person name="Pitluck S."/>
            <person name="Ivanova N."/>
            <person name="Mavromatis K."/>
            <person name="Mikhailova N."/>
            <person name="Pati A."/>
            <person name="Chen A."/>
            <person name="Palaniappan K."/>
            <person name="Hauser L."/>
            <person name="Chang Y.J."/>
            <person name="Jeffries C.D."/>
            <person name="Munk C."/>
            <person name="Kiss H."/>
            <person name="Chain P."/>
            <person name="Han C."/>
            <person name="Brettin T."/>
            <person name="Detter J.C."/>
            <person name="Schuler E."/>
            <person name="Goker M."/>
            <person name="Rohde M."/>
            <person name="Bristow J."/>
            <person name="Eisen J.A."/>
            <person name="Markowitz V."/>
            <person name="Hugenholtz P."/>
            <person name="Kyrpides N.C."/>
            <person name="Klenk H.P."/>
        </authorList>
    </citation>
    <scope>NUCLEOTIDE SEQUENCE [LARGE SCALE GENOMIC DNA]</scope>
    <source>
        <strain evidence="13 14">DSM 5692</strain>
    </source>
</reference>
<evidence type="ECO:0000256" key="6">
    <source>
        <dbReference type="ARBA" id="ARBA00022723"/>
    </source>
</evidence>
<name>C8X1R1_DESRD</name>
<dbReference type="eggNOG" id="COG1573">
    <property type="taxonomic scope" value="Bacteria"/>
</dbReference>
<evidence type="ECO:0000256" key="10">
    <source>
        <dbReference type="ARBA" id="ARBA00023014"/>
    </source>
</evidence>
<dbReference type="RefSeq" id="WP_015751630.1">
    <property type="nucleotide sequence ID" value="NC_013223.1"/>
</dbReference>
<dbReference type="AlphaFoldDB" id="C8X1R1"/>
<organism evidence="13 14">
    <name type="scientific">Desulfohalobium retbaense (strain ATCC 49708 / DSM 5692 / JCM 16813 / HR100)</name>
    <dbReference type="NCBI Taxonomy" id="485915"/>
    <lineage>
        <taxon>Bacteria</taxon>
        <taxon>Pseudomonadati</taxon>
        <taxon>Thermodesulfobacteriota</taxon>
        <taxon>Desulfovibrionia</taxon>
        <taxon>Desulfovibrionales</taxon>
        <taxon>Desulfohalobiaceae</taxon>
        <taxon>Desulfohalobium</taxon>
    </lineage>
</organism>
<keyword evidence="10" id="KW-0411">Iron-sulfur</keyword>